<feature type="compositionally biased region" description="Pro residues" evidence="13">
    <location>
        <begin position="195"/>
        <end position="204"/>
    </location>
</feature>
<feature type="compositionally biased region" description="Low complexity" evidence="13">
    <location>
        <begin position="21"/>
        <end position="31"/>
    </location>
</feature>
<accession>A0A0C9LUB5</accession>
<feature type="domain" description="C2H2-type" evidence="14">
    <location>
        <begin position="119"/>
        <end position="143"/>
    </location>
</feature>
<dbReference type="EMBL" id="DF836361">
    <property type="protein sequence ID" value="GAN04735.1"/>
    <property type="molecule type" value="Genomic_DNA"/>
</dbReference>
<keyword evidence="4" id="KW-0677">Repeat</keyword>
<keyword evidence="3" id="KW-0479">Metal-binding</keyword>
<keyword evidence="9" id="KW-0804">Transcription</keyword>
<feature type="region of interest" description="Disordered" evidence="13">
    <location>
        <begin position="166"/>
        <end position="238"/>
    </location>
</feature>
<dbReference type="OrthoDB" id="8922241at2759"/>
<sequence length="375" mass="41599">MTVQHQNQPAETWRQSDKRTTSSASSTSISSLLNDKPQTTTHLPTPKSPNDQDAVKPVVDKPFVCNQCDQSFSRSHNLKSHLATHSPEKPFQCDICNHFFRRQHDLKRHQKLHTGERPYVCACCSRSFARLDALNRHQSAYGGTACNSNNNRNSIAKVVALHLKAGNNTNTNNTSSPPQPQRPMIPQINIARPSTQPPSPPPLTSSPTSIDAPSFPSSQQQLNLSLPPLRSNSLSSAGGTSPSLMHYKLNDNTCSASSPPPFRSWSYPTNSSVSSPPSPQLTRTLPSINDHVLLQQQIKQLEHENVALKQELSKANVDKQQIHDLQVENKLLKSLILTQQQQDRKRLGDMDGADLAKKAKYESSDDHTQKTGRHE</sequence>
<dbReference type="InterPro" id="IPR036236">
    <property type="entry name" value="Znf_C2H2_sf"/>
</dbReference>
<evidence type="ECO:0000256" key="1">
    <source>
        <dbReference type="ARBA" id="ARBA00004123"/>
    </source>
</evidence>
<dbReference type="PANTHER" id="PTHR16515">
    <property type="entry name" value="PR DOMAIN ZINC FINGER PROTEIN"/>
    <property type="match status" value="1"/>
</dbReference>
<evidence type="ECO:0000256" key="9">
    <source>
        <dbReference type="ARBA" id="ARBA00023163"/>
    </source>
</evidence>
<dbReference type="SMART" id="SM00355">
    <property type="entry name" value="ZnF_C2H2"/>
    <property type="match status" value="3"/>
</dbReference>
<keyword evidence="5 11" id="KW-0863">Zinc-finger</keyword>
<feature type="domain" description="C2H2-type" evidence="14">
    <location>
        <begin position="63"/>
        <end position="90"/>
    </location>
</feature>
<evidence type="ECO:0000256" key="3">
    <source>
        <dbReference type="ARBA" id="ARBA00022723"/>
    </source>
</evidence>
<feature type="compositionally biased region" description="Polar residues" evidence="13">
    <location>
        <begin position="1"/>
        <end position="10"/>
    </location>
</feature>
<name>A0A0C9LUB5_9FUNG</name>
<dbReference type="InterPro" id="IPR013087">
    <property type="entry name" value="Znf_C2H2_type"/>
</dbReference>
<keyword evidence="6" id="KW-0862">Zinc</keyword>
<evidence type="ECO:0000313" key="15">
    <source>
        <dbReference type="EMBL" id="GAN04735.1"/>
    </source>
</evidence>
<protein>
    <recommendedName>
        <fullName evidence="14">C2H2-type domain-containing protein</fullName>
    </recommendedName>
</protein>
<evidence type="ECO:0000256" key="7">
    <source>
        <dbReference type="ARBA" id="ARBA00023015"/>
    </source>
</evidence>
<organism evidence="15">
    <name type="scientific">Mucor ambiguus</name>
    <dbReference type="NCBI Taxonomy" id="91626"/>
    <lineage>
        <taxon>Eukaryota</taxon>
        <taxon>Fungi</taxon>
        <taxon>Fungi incertae sedis</taxon>
        <taxon>Mucoromycota</taxon>
        <taxon>Mucoromycotina</taxon>
        <taxon>Mucoromycetes</taxon>
        <taxon>Mucorales</taxon>
        <taxon>Mucorineae</taxon>
        <taxon>Mucoraceae</taxon>
        <taxon>Mucor</taxon>
    </lineage>
</organism>
<evidence type="ECO:0000256" key="6">
    <source>
        <dbReference type="ARBA" id="ARBA00022833"/>
    </source>
</evidence>
<dbReference type="Pfam" id="PF13912">
    <property type="entry name" value="zf-C2H2_6"/>
    <property type="match status" value="1"/>
</dbReference>
<evidence type="ECO:0000313" key="16">
    <source>
        <dbReference type="Proteomes" id="UP000053815"/>
    </source>
</evidence>
<evidence type="ECO:0000256" key="11">
    <source>
        <dbReference type="PROSITE-ProRule" id="PRU00042"/>
    </source>
</evidence>
<evidence type="ECO:0000256" key="8">
    <source>
        <dbReference type="ARBA" id="ARBA00023125"/>
    </source>
</evidence>
<evidence type="ECO:0000256" key="4">
    <source>
        <dbReference type="ARBA" id="ARBA00022737"/>
    </source>
</evidence>
<dbReference type="PANTHER" id="PTHR16515:SF37">
    <property type="entry name" value="PR DOMAIN ZINC FINGER PROTEIN 2"/>
    <property type="match status" value="1"/>
</dbReference>
<dbReference type="GO" id="GO:0010468">
    <property type="term" value="P:regulation of gene expression"/>
    <property type="evidence" value="ECO:0007669"/>
    <property type="project" value="TreeGrafter"/>
</dbReference>
<dbReference type="PROSITE" id="PS50157">
    <property type="entry name" value="ZINC_FINGER_C2H2_2"/>
    <property type="match status" value="3"/>
</dbReference>
<feature type="compositionally biased region" description="Low complexity" evidence="13">
    <location>
        <begin position="184"/>
        <end position="194"/>
    </location>
</feature>
<evidence type="ECO:0000256" key="13">
    <source>
        <dbReference type="SAM" id="MobiDB-lite"/>
    </source>
</evidence>
<keyword evidence="7" id="KW-0805">Transcription regulation</keyword>
<evidence type="ECO:0000259" key="14">
    <source>
        <dbReference type="PROSITE" id="PS50157"/>
    </source>
</evidence>
<dbReference type="SUPFAM" id="SSF57667">
    <property type="entry name" value="beta-beta-alpha zinc fingers"/>
    <property type="match status" value="2"/>
</dbReference>
<comment type="subcellular location">
    <subcellularLocation>
        <location evidence="1">Nucleus</location>
    </subcellularLocation>
</comment>
<keyword evidence="10" id="KW-0539">Nucleus</keyword>
<feature type="compositionally biased region" description="Basic and acidic residues" evidence="13">
    <location>
        <begin position="342"/>
        <end position="375"/>
    </location>
</feature>
<dbReference type="AlphaFoldDB" id="A0A0C9LUB5"/>
<dbReference type="PROSITE" id="PS00028">
    <property type="entry name" value="ZINC_FINGER_C2H2_1"/>
    <property type="match status" value="2"/>
</dbReference>
<proteinExistence type="inferred from homology"/>
<dbReference type="FunFam" id="3.30.160.60:FF:000540">
    <property type="entry name" value="zinc finger protein 263 isoform X1"/>
    <property type="match status" value="1"/>
</dbReference>
<feature type="coiled-coil region" evidence="12">
    <location>
        <begin position="291"/>
        <end position="318"/>
    </location>
</feature>
<reference evidence="15" key="1">
    <citation type="submission" date="2014-09" db="EMBL/GenBank/DDBJ databases">
        <title>Draft genome sequence of an oleaginous Mucoromycotina fungus Mucor ambiguus NBRC6742.</title>
        <authorList>
            <person name="Takeda I."/>
            <person name="Yamane N."/>
            <person name="Morita T."/>
            <person name="Tamano K."/>
            <person name="Machida M."/>
            <person name="Baker S."/>
            <person name="Koike H."/>
        </authorList>
    </citation>
    <scope>NUCLEOTIDE SEQUENCE</scope>
    <source>
        <strain evidence="15">NBRC 6742</strain>
    </source>
</reference>
<dbReference type="GO" id="GO:0008270">
    <property type="term" value="F:zinc ion binding"/>
    <property type="evidence" value="ECO:0007669"/>
    <property type="project" value="UniProtKB-KW"/>
</dbReference>
<keyword evidence="8" id="KW-0238">DNA-binding</keyword>
<comment type="similarity">
    <text evidence="2">Belongs to the krueppel C2H2-type zinc-finger protein family.</text>
</comment>
<dbReference type="FunFam" id="3.30.160.60:FF:000446">
    <property type="entry name" value="Zinc finger protein"/>
    <property type="match status" value="1"/>
</dbReference>
<gene>
    <name evidence="15" type="ORF">MAM1_0072d04199</name>
</gene>
<keyword evidence="16" id="KW-1185">Reference proteome</keyword>
<dbReference type="InterPro" id="IPR050331">
    <property type="entry name" value="Zinc_finger"/>
</dbReference>
<evidence type="ECO:0000256" key="5">
    <source>
        <dbReference type="ARBA" id="ARBA00022771"/>
    </source>
</evidence>
<feature type="compositionally biased region" description="Polar residues" evidence="13">
    <location>
        <begin position="32"/>
        <end position="51"/>
    </location>
</feature>
<dbReference type="STRING" id="91626.A0A0C9LUB5"/>
<feature type="region of interest" description="Disordered" evidence="13">
    <location>
        <begin position="1"/>
        <end position="55"/>
    </location>
</feature>
<feature type="compositionally biased region" description="Low complexity" evidence="13">
    <location>
        <begin position="205"/>
        <end position="236"/>
    </location>
</feature>
<keyword evidence="12" id="KW-0175">Coiled coil</keyword>
<feature type="domain" description="C2H2-type" evidence="14">
    <location>
        <begin position="91"/>
        <end position="118"/>
    </location>
</feature>
<dbReference type="Proteomes" id="UP000053815">
    <property type="component" value="Unassembled WGS sequence"/>
</dbReference>
<feature type="region of interest" description="Disordered" evidence="13">
    <location>
        <begin position="340"/>
        <end position="375"/>
    </location>
</feature>
<dbReference type="GO" id="GO:1990837">
    <property type="term" value="F:sequence-specific double-stranded DNA binding"/>
    <property type="evidence" value="ECO:0007669"/>
    <property type="project" value="UniProtKB-ARBA"/>
</dbReference>
<evidence type="ECO:0000256" key="2">
    <source>
        <dbReference type="ARBA" id="ARBA00006991"/>
    </source>
</evidence>
<dbReference type="Pfam" id="PF00096">
    <property type="entry name" value="zf-C2H2"/>
    <property type="match status" value="2"/>
</dbReference>
<dbReference type="FunFam" id="3.30.160.60:FF:000303">
    <property type="entry name" value="Zinc finger protein 41"/>
    <property type="match status" value="1"/>
</dbReference>
<dbReference type="GO" id="GO:0005634">
    <property type="term" value="C:nucleus"/>
    <property type="evidence" value="ECO:0007669"/>
    <property type="project" value="UniProtKB-SubCell"/>
</dbReference>
<evidence type="ECO:0000256" key="10">
    <source>
        <dbReference type="ARBA" id="ARBA00023242"/>
    </source>
</evidence>
<evidence type="ECO:0000256" key="12">
    <source>
        <dbReference type="SAM" id="Coils"/>
    </source>
</evidence>
<dbReference type="Gene3D" id="3.30.160.60">
    <property type="entry name" value="Classic Zinc Finger"/>
    <property type="match status" value="3"/>
</dbReference>